<evidence type="ECO:0000313" key="2">
    <source>
        <dbReference type="Proteomes" id="UP000503166"/>
    </source>
</evidence>
<sequence>MSNNDQNQMYEVMIQTITAASQLPFVKVNREEFLRKEFAGDKYLENIIKDGPQSVFTSQALRKRAKKVINNATNKTSVASFVTGLPSNPVTALASGGADIIQYFGFALNLSQQIAYLFGEDDLFGGDYNQLPEEAQIRIVAYLGIMLGASGSSALIANISKTAGKTLGKKVTQQALTKTAWYPLVKKIGSTIGVKITKQSVGKSITKVVPVLGGVISGGLTYMTFKPMGNKLADTFVDLLDGKISEDFSGINEYRGDFRQKMAKNVEDIDGEFTELAGE</sequence>
<proteinExistence type="predicted"/>
<accession>A0A6G8HZE2</accession>
<dbReference type="KEGG" id="srum:GPZ88_03650"/>
<evidence type="ECO:0008006" key="3">
    <source>
        <dbReference type="Google" id="ProtNLM"/>
    </source>
</evidence>
<gene>
    <name evidence="1" type="ORF">GPZ88_03650</name>
</gene>
<protein>
    <recommendedName>
        <fullName evidence="3">Bacteriochlorophyll 4-vinyl reductase</fullName>
    </recommendedName>
</protein>
<organism evidence="1 2">
    <name type="scientific">Streptococcus ruminicola</name>
    <dbReference type="NCBI Taxonomy" id="2686210"/>
    <lineage>
        <taxon>Bacteria</taxon>
        <taxon>Bacillati</taxon>
        <taxon>Bacillota</taxon>
        <taxon>Bacilli</taxon>
        <taxon>Lactobacillales</taxon>
        <taxon>Streptococcaceae</taxon>
        <taxon>Streptococcus</taxon>
    </lineage>
</organism>
<evidence type="ECO:0000313" key="1">
    <source>
        <dbReference type="EMBL" id="QIM46229.1"/>
    </source>
</evidence>
<dbReference type="RefSeq" id="WP_166043449.1">
    <property type="nucleotide sequence ID" value="NZ_CP046919.1"/>
</dbReference>
<name>A0A6G8HZE2_9STRE</name>
<reference evidence="1 2" key="1">
    <citation type="submission" date="2019-12" db="EMBL/GenBank/DDBJ databases">
        <title>Complete genome sequence of Streptococcus sp. CNU G2 isolated frome Bos taurus coreanae.</title>
        <authorList>
            <person name="Park S.Y."/>
            <person name="Kim J.H."/>
            <person name="Seo S.W."/>
        </authorList>
    </citation>
    <scope>NUCLEOTIDE SEQUENCE [LARGE SCALE GENOMIC DNA]</scope>
    <source>
        <strain evidence="1 2">CNU G2</strain>
    </source>
</reference>
<dbReference type="EMBL" id="CP046919">
    <property type="protein sequence ID" value="QIM46229.1"/>
    <property type="molecule type" value="Genomic_DNA"/>
</dbReference>
<dbReference type="AlphaFoldDB" id="A0A6G8HZE2"/>
<dbReference type="Proteomes" id="UP000503166">
    <property type="component" value="Chromosome"/>
</dbReference>